<keyword evidence="2" id="KW-1185">Reference proteome</keyword>
<gene>
    <name evidence="1" type="ORF">HPB50_027252</name>
</gene>
<dbReference type="EMBL" id="CM023481">
    <property type="protein sequence ID" value="KAH6948967.1"/>
    <property type="molecule type" value="Genomic_DNA"/>
</dbReference>
<protein>
    <submittedName>
        <fullName evidence="1">Uncharacterized protein</fullName>
    </submittedName>
</protein>
<organism evidence="1 2">
    <name type="scientific">Hyalomma asiaticum</name>
    <name type="common">Tick</name>
    <dbReference type="NCBI Taxonomy" id="266040"/>
    <lineage>
        <taxon>Eukaryota</taxon>
        <taxon>Metazoa</taxon>
        <taxon>Ecdysozoa</taxon>
        <taxon>Arthropoda</taxon>
        <taxon>Chelicerata</taxon>
        <taxon>Arachnida</taxon>
        <taxon>Acari</taxon>
        <taxon>Parasitiformes</taxon>
        <taxon>Ixodida</taxon>
        <taxon>Ixodoidea</taxon>
        <taxon>Ixodidae</taxon>
        <taxon>Hyalomminae</taxon>
        <taxon>Hyalomma</taxon>
    </lineage>
</organism>
<comment type="caution">
    <text evidence="1">The sequence shown here is derived from an EMBL/GenBank/DDBJ whole genome shotgun (WGS) entry which is preliminary data.</text>
</comment>
<reference evidence="1" key="1">
    <citation type="submission" date="2020-05" db="EMBL/GenBank/DDBJ databases">
        <title>Large-scale comparative analyses of tick genomes elucidate their genetic diversity and vector capacities.</title>
        <authorList>
            <person name="Jia N."/>
            <person name="Wang J."/>
            <person name="Shi W."/>
            <person name="Du L."/>
            <person name="Sun Y."/>
            <person name="Zhan W."/>
            <person name="Jiang J."/>
            <person name="Wang Q."/>
            <person name="Zhang B."/>
            <person name="Ji P."/>
            <person name="Sakyi L.B."/>
            <person name="Cui X."/>
            <person name="Yuan T."/>
            <person name="Jiang B."/>
            <person name="Yang W."/>
            <person name="Lam T.T.-Y."/>
            <person name="Chang Q."/>
            <person name="Ding S."/>
            <person name="Wang X."/>
            <person name="Zhu J."/>
            <person name="Ruan X."/>
            <person name="Zhao L."/>
            <person name="Wei J."/>
            <person name="Que T."/>
            <person name="Du C."/>
            <person name="Cheng J."/>
            <person name="Dai P."/>
            <person name="Han X."/>
            <person name="Huang E."/>
            <person name="Gao Y."/>
            <person name="Liu J."/>
            <person name="Shao H."/>
            <person name="Ye R."/>
            <person name="Li L."/>
            <person name="Wei W."/>
            <person name="Wang X."/>
            <person name="Wang C."/>
            <person name="Yang T."/>
            <person name="Huo Q."/>
            <person name="Li W."/>
            <person name="Guo W."/>
            <person name="Chen H."/>
            <person name="Zhou L."/>
            <person name="Ni X."/>
            <person name="Tian J."/>
            <person name="Zhou Y."/>
            <person name="Sheng Y."/>
            <person name="Liu T."/>
            <person name="Pan Y."/>
            <person name="Xia L."/>
            <person name="Li J."/>
            <person name="Zhao F."/>
            <person name="Cao W."/>
        </authorList>
    </citation>
    <scope>NUCLEOTIDE SEQUENCE</scope>
    <source>
        <strain evidence="1">Hyas-2018</strain>
    </source>
</reference>
<sequence>MQSPPGLKSMRKIYGGRYRRGARPSHFLPASANVACKALQALEQLKLVEQDTSGGRKLTSQGRKHLNRIAAQIKMKTSVSANQMNPFVKMF</sequence>
<dbReference type="Proteomes" id="UP000821845">
    <property type="component" value="Chromosome 1"/>
</dbReference>
<evidence type="ECO:0000313" key="2">
    <source>
        <dbReference type="Proteomes" id="UP000821845"/>
    </source>
</evidence>
<proteinExistence type="predicted"/>
<accession>A0ACB7TU25</accession>
<name>A0ACB7TU25_HYAAI</name>
<evidence type="ECO:0000313" key="1">
    <source>
        <dbReference type="EMBL" id="KAH6948967.1"/>
    </source>
</evidence>